<comment type="caution">
    <text evidence="7">The sequence shown here is derived from an EMBL/GenBank/DDBJ whole genome shotgun (WGS) entry which is preliminary data.</text>
</comment>
<evidence type="ECO:0000313" key="8">
    <source>
        <dbReference type="Proteomes" id="UP000253752"/>
    </source>
</evidence>
<feature type="region of interest" description="Disordered" evidence="5">
    <location>
        <begin position="1"/>
        <end position="57"/>
    </location>
</feature>
<dbReference type="EMBL" id="PPTX01000012">
    <property type="protein sequence ID" value="RDB79164.1"/>
    <property type="molecule type" value="Genomic_DNA"/>
</dbReference>
<dbReference type="Gene3D" id="3.90.1720.10">
    <property type="entry name" value="endopeptidase domain like (from Nostoc punctiforme)"/>
    <property type="match status" value="1"/>
</dbReference>
<dbReference type="AlphaFoldDB" id="A0A369MR04"/>
<evidence type="ECO:0000256" key="4">
    <source>
        <dbReference type="ARBA" id="ARBA00022807"/>
    </source>
</evidence>
<dbReference type="Pfam" id="PF00877">
    <property type="entry name" value="NLPC_P60"/>
    <property type="match status" value="1"/>
</dbReference>
<feature type="domain" description="NlpC/P60" evidence="6">
    <location>
        <begin position="343"/>
        <end position="456"/>
    </location>
</feature>
<evidence type="ECO:0000313" key="7">
    <source>
        <dbReference type="EMBL" id="RDB79164.1"/>
    </source>
</evidence>
<dbReference type="InterPro" id="IPR038765">
    <property type="entry name" value="Papain-like_cys_pep_sf"/>
</dbReference>
<feature type="compositionally biased region" description="Basic and acidic residues" evidence="5">
    <location>
        <begin position="27"/>
        <end position="36"/>
    </location>
</feature>
<name>A0A369MR04_EGGLN</name>
<dbReference type="GO" id="GO:0004040">
    <property type="term" value="F:amidase activity"/>
    <property type="evidence" value="ECO:0007669"/>
    <property type="project" value="InterPro"/>
</dbReference>
<dbReference type="PROSITE" id="PS51935">
    <property type="entry name" value="NLPC_P60"/>
    <property type="match status" value="1"/>
</dbReference>
<evidence type="ECO:0000256" key="1">
    <source>
        <dbReference type="ARBA" id="ARBA00007074"/>
    </source>
</evidence>
<keyword evidence="4" id="KW-0788">Thiol protease</keyword>
<evidence type="ECO:0000256" key="5">
    <source>
        <dbReference type="SAM" id="MobiDB-lite"/>
    </source>
</evidence>
<accession>A0A369MR04</accession>
<reference evidence="7 8" key="1">
    <citation type="journal article" date="2018" name="Elife">
        <title>Discovery and characterization of a prevalent human gut bacterial enzyme sufficient for the inactivation of a family of plant toxins.</title>
        <authorList>
            <person name="Koppel N."/>
            <person name="Bisanz J.E."/>
            <person name="Pandelia M.E."/>
            <person name="Turnbaugh P.J."/>
            <person name="Balskus E.P."/>
        </authorList>
    </citation>
    <scope>NUCLEOTIDE SEQUENCE [LARGE SCALE GENOMIC DNA]</scope>
    <source>
        <strain evidence="7 8">MR1 #12</strain>
    </source>
</reference>
<keyword evidence="3 7" id="KW-0378">Hydrolase</keyword>
<dbReference type="PANTHER" id="PTHR47359:SF3">
    <property type="entry name" value="NLP_P60 DOMAIN-CONTAINING PROTEIN-RELATED"/>
    <property type="match status" value="1"/>
</dbReference>
<evidence type="ECO:0000259" key="6">
    <source>
        <dbReference type="PROSITE" id="PS51935"/>
    </source>
</evidence>
<dbReference type="InterPro" id="IPR000064">
    <property type="entry name" value="NLP_P60_dom"/>
</dbReference>
<organism evidence="7 8">
    <name type="scientific">Eggerthella lenta</name>
    <name type="common">Eubacterium lentum</name>
    <dbReference type="NCBI Taxonomy" id="84112"/>
    <lineage>
        <taxon>Bacteria</taxon>
        <taxon>Bacillati</taxon>
        <taxon>Actinomycetota</taxon>
        <taxon>Coriobacteriia</taxon>
        <taxon>Eggerthellales</taxon>
        <taxon>Eggerthellaceae</taxon>
        <taxon>Eggerthella</taxon>
    </lineage>
</organism>
<dbReference type="InterPro" id="IPR002901">
    <property type="entry name" value="MGlyc_endo_b_GlcNAc-like_dom"/>
</dbReference>
<dbReference type="Gene3D" id="1.10.530.10">
    <property type="match status" value="1"/>
</dbReference>
<sequence>MRKRRRARLESDPFAPVEDTANADAVAAKEAKRAAGEARAVAGPGGSAESAPRSKSLLARAREGLGGKAARRSAATGGKAAGGSSLGEARAASNYARSRAALQAAEAGPAAAKAGFGGRLAAAVSTAAPVLGGVLAGVAAFVAASLILSTLLGAIAGFWQDEQDKAMIEGLPGFITYDMVLEALECQEEYGHPAGCTIAQVICESGQGDAMSQLATRDHNLFGIKWASSFASCPEVAGKASWATHEEVGGQVVTVMADFTVFKSDADCIRFRSRVFLQNSRYADNAFIKEAIADHDSDKMAEGLKDAGYATSSEYVESLKSVMRTYNLYRFDGMGVDDFEKGAAGGDAIVQAAYSQLGVPYAWGGSTPGVGLDCSGLTQYCYRQAGISISHYTEDQLKELTVVPLSQARPGDILYKYGHVAIYVGGDEYIHEPRTGDVCRKATGISYFTCALRYTG</sequence>
<dbReference type="PANTHER" id="PTHR47359">
    <property type="entry name" value="PEPTIDOGLYCAN DL-ENDOPEPTIDASE CWLO"/>
    <property type="match status" value="1"/>
</dbReference>
<keyword evidence="2" id="KW-0645">Protease</keyword>
<comment type="similarity">
    <text evidence="1">Belongs to the peptidase C40 family.</text>
</comment>
<evidence type="ECO:0000256" key="3">
    <source>
        <dbReference type="ARBA" id="ARBA00022801"/>
    </source>
</evidence>
<evidence type="ECO:0000256" key="2">
    <source>
        <dbReference type="ARBA" id="ARBA00022670"/>
    </source>
</evidence>
<protein>
    <submittedName>
        <fullName evidence="7">Hydrolase Nlp/P60</fullName>
    </submittedName>
</protein>
<dbReference type="InterPro" id="IPR051794">
    <property type="entry name" value="PG_Endopeptidase_C40"/>
</dbReference>
<dbReference type="Pfam" id="PF01832">
    <property type="entry name" value="Glucosaminidase"/>
    <property type="match status" value="1"/>
</dbReference>
<dbReference type="SUPFAM" id="SSF54001">
    <property type="entry name" value="Cysteine proteinases"/>
    <property type="match status" value="1"/>
</dbReference>
<dbReference type="Proteomes" id="UP000253752">
    <property type="component" value="Unassembled WGS sequence"/>
</dbReference>
<gene>
    <name evidence="7" type="ORF">C1872_08785</name>
</gene>
<dbReference type="GO" id="GO:0008234">
    <property type="term" value="F:cysteine-type peptidase activity"/>
    <property type="evidence" value="ECO:0007669"/>
    <property type="project" value="UniProtKB-KW"/>
</dbReference>
<proteinExistence type="inferred from homology"/>
<dbReference type="SMART" id="SM00047">
    <property type="entry name" value="LYZ2"/>
    <property type="match status" value="1"/>
</dbReference>
<dbReference type="GO" id="GO:0006508">
    <property type="term" value="P:proteolysis"/>
    <property type="evidence" value="ECO:0007669"/>
    <property type="project" value="UniProtKB-KW"/>
</dbReference>